<evidence type="ECO:0000256" key="4">
    <source>
        <dbReference type="ARBA" id="ARBA00022729"/>
    </source>
</evidence>
<dbReference type="InterPro" id="IPR030678">
    <property type="entry name" value="Peptide/Ni-bd"/>
</dbReference>
<accession>A0A4Z0GIC2</accession>
<evidence type="ECO:0000313" key="7">
    <source>
        <dbReference type="EMBL" id="TGA95222.1"/>
    </source>
</evidence>
<dbReference type="RefSeq" id="WP_135341531.1">
    <property type="nucleotide sequence ID" value="NZ_JBHLTX010000017.1"/>
</dbReference>
<dbReference type="EMBL" id="SRID01000337">
    <property type="protein sequence ID" value="TGA95222.1"/>
    <property type="molecule type" value="Genomic_DNA"/>
</dbReference>
<dbReference type="GO" id="GO:0015833">
    <property type="term" value="P:peptide transport"/>
    <property type="evidence" value="ECO:0007669"/>
    <property type="project" value="TreeGrafter"/>
</dbReference>
<dbReference type="GO" id="GO:0042597">
    <property type="term" value="C:periplasmic space"/>
    <property type="evidence" value="ECO:0007669"/>
    <property type="project" value="UniProtKB-ARBA"/>
</dbReference>
<dbReference type="GO" id="GO:0030313">
    <property type="term" value="C:cell envelope"/>
    <property type="evidence" value="ECO:0007669"/>
    <property type="project" value="UniProtKB-SubCell"/>
</dbReference>
<comment type="similarity">
    <text evidence="2">Belongs to the bacterial solute-binding protein 5 family.</text>
</comment>
<dbReference type="Pfam" id="PF00496">
    <property type="entry name" value="SBP_bac_5"/>
    <property type="match status" value="1"/>
</dbReference>
<evidence type="ECO:0000259" key="6">
    <source>
        <dbReference type="Pfam" id="PF00496"/>
    </source>
</evidence>
<dbReference type="Gene3D" id="3.10.105.10">
    <property type="entry name" value="Dipeptide-binding Protein, Domain 3"/>
    <property type="match status" value="1"/>
</dbReference>
<dbReference type="PIRSF" id="PIRSF002741">
    <property type="entry name" value="MppA"/>
    <property type="match status" value="1"/>
</dbReference>
<dbReference type="FunFam" id="3.10.105.10:FF:000012">
    <property type="entry name" value="Peptide/nickel transport system substrate-binding protein"/>
    <property type="match status" value="1"/>
</dbReference>
<evidence type="ECO:0000256" key="1">
    <source>
        <dbReference type="ARBA" id="ARBA00004196"/>
    </source>
</evidence>
<dbReference type="PANTHER" id="PTHR30290">
    <property type="entry name" value="PERIPLASMIC BINDING COMPONENT OF ABC TRANSPORTER"/>
    <property type="match status" value="1"/>
</dbReference>
<dbReference type="GO" id="GO:0043190">
    <property type="term" value="C:ATP-binding cassette (ABC) transporter complex"/>
    <property type="evidence" value="ECO:0007669"/>
    <property type="project" value="InterPro"/>
</dbReference>
<dbReference type="PROSITE" id="PS51257">
    <property type="entry name" value="PROKAR_LIPOPROTEIN"/>
    <property type="match status" value="1"/>
</dbReference>
<dbReference type="SUPFAM" id="SSF53850">
    <property type="entry name" value="Periplasmic binding protein-like II"/>
    <property type="match status" value="1"/>
</dbReference>
<evidence type="ECO:0000313" key="8">
    <source>
        <dbReference type="Proteomes" id="UP000297948"/>
    </source>
</evidence>
<dbReference type="AlphaFoldDB" id="A0A4Z0GIC2"/>
<proteinExistence type="inferred from homology"/>
<feature type="signal peptide" evidence="5">
    <location>
        <begin position="1"/>
        <end position="20"/>
    </location>
</feature>
<keyword evidence="3" id="KW-0813">Transport</keyword>
<comment type="subcellular location">
    <subcellularLocation>
        <location evidence="1">Cell envelope</location>
    </subcellularLocation>
</comment>
<dbReference type="InterPro" id="IPR000914">
    <property type="entry name" value="SBP_5_dom"/>
</dbReference>
<dbReference type="GO" id="GO:1904680">
    <property type="term" value="F:peptide transmembrane transporter activity"/>
    <property type="evidence" value="ECO:0007669"/>
    <property type="project" value="TreeGrafter"/>
</dbReference>
<dbReference type="Gene3D" id="3.90.76.10">
    <property type="entry name" value="Dipeptide-binding Protein, Domain 1"/>
    <property type="match status" value="1"/>
</dbReference>
<comment type="caution">
    <text evidence="7">The sequence shown here is derived from an EMBL/GenBank/DDBJ whole genome shotgun (WGS) entry which is preliminary data.</text>
</comment>
<evidence type="ECO:0000256" key="2">
    <source>
        <dbReference type="ARBA" id="ARBA00005695"/>
    </source>
</evidence>
<protein>
    <submittedName>
        <fullName evidence="7">Peptide-binding protein</fullName>
    </submittedName>
</protein>
<evidence type="ECO:0000256" key="3">
    <source>
        <dbReference type="ARBA" id="ARBA00022448"/>
    </source>
</evidence>
<dbReference type="InterPro" id="IPR039424">
    <property type="entry name" value="SBP_5"/>
</dbReference>
<organism evidence="7 8">
    <name type="scientific">Streptomyces palmae</name>
    <dbReference type="NCBI Taxonomy" id="1701085"/>
    <lineage>
        <taxon>Bacteria</taxon>
        <taxon>Bacillati</taxon>
        <taxon>Actinomycetota</taxon>
        <taxon>Actinomycetes</taxon>
        <taxon>Kitasatosporales</taxon>
        <taxon>Streptomycetaceae</taxon>
        <taxon>Streptomyces</taxon>
    </lineage>
</organism>
<evidence type="ECO:0000256" key="5">
    <source>
        <dbReference type="SAM" id="SignalP"/>
    </source>
</evidence>
<feature type="chain" id="PRO_5039291710" evidence="5">
    <location>
        <begin position="21"/>
        <end position="534"/>
    </location>
</feature>
<reference evidence="7 8" key="1">
    <citation type="submission" date="2019-03" db="EMBL/GenBank/DDBJ databases">
        <authorList>
            <person name="Gonzalez-Pimentel J.L."/>
        </authorList>
    </citation>
    <scope>NUCLEOTIDE SEQUENCE [LARGE SCALE GENOMIC DNA]</scope>
    <source>
        <strain evidence="7 8">JCM 31289</strain>
    </source>
</reference>
<keyword evidence="4 5" id="KW-0732">Signal</keyword>
<dbReference type="PANTHER" id="PTHR30290:SF10">
    <property type="entry name" value="PERIPLASMIC OLIGOPEPTIDE-BINDING PROTEIN-RELATED"/>
    <property type="match status" value="1"/>
</dbReference>
<feature type="domain" description="Solute-binding protein family 5" evidence="6">
    <location>
        <begin position="83"/>
        <end position="450"/>
    </location>
</feature>
<gene>
    <name evidence="7" type="ORF">E4099_25890</name>
</gene>
<dbReference type="Gene3D" id="3.40.190.10">
    <property type="entry name" value="Periplasmic binding protein-like II"/>
    <property type="match status" value="1"/>
</dbReference>
<keyword evidence="8" id="KW-1185">Reference proteome</keyword>
<dbReference type="Proteomes" id="UP000297948">
    <property type="component" value="Unassembled WGS sequence"/>
</dbReference>
<dbReference type="OrthoDB" id="9801912at2"/>
<sequence length="534" mass="58184">MNRKTLLLPAAAGLLTTALTGCGSSDGSGSDGAAVVVGITDHIEATPSAPAPLDPAQAYDTPSWTVMHNAFQTLMRLPRSGTEPVPDAAQSCGFQDKQSEQYRCTLRPGLKFSNGHDLTAADVKFSLDRVRNINFKNGPASLLSGIDKVETPSERVVVIHLTAPDATFPSKLTTPATAILDSEVYQGKGLYKGFETVGSGPYSMEPEVKDNRLVKAVFTRNKNYQGTLEPKSDKVEIRFFDDSEALEEALSDGEVGVVPKGLNADQIERLQAGEVKGIRISGSAGQAIRYLGFNTDAPVVRDKVVRQAIAHVVDRQALVRDAYKRTADALYSMVPTGTTAHINSFYNKYGEPSIPAARRLLQHAGVQTPVKLTLAYSSDHYGQATTKEFTSLRDQLNGSGLFQADIKRVKWTSFRPAAADGKYAVYGMGWSPDFPDPDNYVAPFVGKKNFLNSPYHNSTIEDQLIPATRQKAQRSLAARDFQRIQDLIAEDVPLLPLWQGKEYVAYRDGVTGTEYIRDSSSMLQLWELGRGASA</sequence>
<name>A0A4Z0GIC2_9ACTN</name>